<accession>A0AA37Q542</accession>
<feature type="region of interest" description="Disordered" evidence="1">
    <location>
        <begin position="34"/>
        <end position="126"/>
    </location>
</feature>
<evidence type="ECO:0000313" key="2">
    <source>
        <dbReference type="EMBL" id="GLB83496.1"/>
    </source>
</evidence>
<reference evidence="2" key="1">
    <citation type="submission" date="2022-07" db="EMBL/GenBank/DDBJ databases">
        <title>Mycobacterium kiyosense sp. nov., scotochromogenic slow-glowing species isolated from respiratory specimens.</title>
        <authorList>
            <person name="Fukano H."/>
            <person name="Kazumi Y."/>
            <person name="Sakagami N."/>
            <person name="Ato M."/>
            <person name="Mitarai S."/>
            <person name="Hoshino Y."/>
        </authorList>
    </citation>
    <scope>NUCLEOTIDE SEQUENCE</scope>
    <source>
        <strain evidence="2">SRL2020-028</strain>
    </source>
</reference>
<dbReference type="EMBL" id="BRXE01000027">
    <property type="protein sequence ID" value="GLB83496.1"/>
    <property type="molecule type" value="Genomic_DNA"/>
</dbReference>
<name>A0AA37Q542_9MYCO</name>
<evidence type="ECO:0000256" key="1">
    <source>
        <dbReference type="SAM" id="MobiDB-lite"/>
    </source>
</evidence>
<feature type="compositionally biased region" description="Basic residues" evidence="1">
    <location>
        <begin position="52"/>
        <end position="64"/>
    </location>
</feature>
<dbReference type="Proteomes" id="UP001165663">
    <property type="component" value="Unassembled WGS sequence"/>
</dbReference>
<comment type="caution">
    <text evidence="2">The sequence shown here is derived from an EMBL/GenBank/DDBJ whole genome shotgun (WGS) entry which is preliminary data.</text>
</comment>
<dbReference type="AlphaFoldDB" id="A0AA37Q542"/>
<organism evidence="2 3">
    <name type="scientific">Mycobacterium kiyosense</name>
    <dbReference type="NCBI Taxonomy" id="2871094"/>
    <lineage>
        <taxon>Bacteria</taxon>
        <taxon>Bacillati</taxon>
        <taxon>Actinomycetota</taxon>
        <taxon>Actinomycetes</taxon>
        <taxon>Mycobacteriales</taxon>
        <taxon>Mycobacteriaceae</taxon>
        <taxon>Mycobacterium</taxon>
    </lineage>
</organism>
<gene>
    <name evidence="2" type="ORF">SRL2020028_27520</name>
</gene>
<proteinExistence type="predicted"/>
<evidence type="ECO:0000313" key="3">
    <source>
        <dbReference type="Proteomes" id="UP001165663"/>
    </source>
</evidence>
<sequence>MCRLHGGATRHVQRKAQERLAFEKVLLLERAVRGVAPDPSAAPADKRLAKAVAKRAGKPIRRAASRPAGPPTPAAPAPPPERPAEPAVAHPERPEDVRTAPAPPRPARPAFAEPTEPPSRGLTTAEDALADVAAANRRAGVSQRRRRRR</sequence>
<protein>
    <submittedName>
        <fullName evidence="2">Uncharacterized protein</fullName>
    </submittedName>
</protein>
<feature type="compositionally biased region" description="Pro residues" evidence="1">
    <location>
        <begin position="68"/>
        <end position="81"/>
    </location>
</feature>